<evidence type="ECO:0000259" key="7">
    <source>
        <dbReference type="Pfam" id="PF00326"/>
    </source>
</evidence>
<dbReference type="InterPro" id="IPR051167">
    <property type="entry name" value="Prolyl_oligopep/macrocyclase"/>
</dbReference>
<dbReference type="GO" id="GO:0070012">
    <property type="term" value="F:oligopeptidase activity"/>
    <property type="evidence" value="ECO:0007669"/>
    <property type="project" value="TreeGrafter"/>
</dbReference>
<keyword evidence="5 6" id="KW-0720">Serine protease</keyword>
<evidence type="ECO:0000256" key="3">
    <source>
        <dbReference type="ARBA" id="ARBA00022670"/>
    </source>
</evidence>
<dbReference type="Gene3D" id="2.130.10.120">
    <property type="entry name" value="Prolyl oligopeptidase, N-terminal domain"/>
    <property type="match status" value="1"/>
</dbReference>
<protein>
    <recommendedName>
        <fullName evidence="6">Prolyl endopeptidase</fullName>
        <ecNumber evidence="6">3.4.21.-</ecNumber>
    </recommendedName>
</protein>
<sequence>MGSLPAVDDRLWYPTARRDDFVADNYHGVTVRDPYRWLEDVDSEETKEFVEEQNKLMESKILDNVDGEAEVLIDPNTFSEDGTVALNGFQVSVDAKYIAYGITHSGSDWVTIKVMQIQDKIIQPDTLLWVKFSGISWTHDSKGFFYSRYPAPAGTETNANLNHQLYYHFVGTDQSEDMLCWSDPHNPKHRHSASVTEDGKYVLLYTFKDCNPTNTLYYCDVSALSNGLNGLPFVKLVDTFDAVYDYVANDGPVFTFHTTKDAPRYKLVRVDVRDPSCWRDVVGEDDKDVLQSAVAVNRKQILVSYLSDVKNVLQLRDLETGRLLHRLPLDIGTVYRISARRKDSIAFIGFTSFVVPGIIYTCNLQSDAPEMKILREIVVPGFDRSQFHVFYPSNDGTKIPMFIVARKGMQLDGSHPCLLYGYGGFNTSLTPSFNVSRSVIAKHLGLVLCVANIRGGGEYGEEWHKAGTHSKKQNVFDDFISAAEYLISAGYTHSTKLCIEGGSNGGLLVGACINQRPDLFACALPHVGVMDMLRFHKFTIGHAWTSDFGCSDNEEEFHWLLKYSPLHNVKRPWGNNTLSQYPATMVLTADHDDRVVPLHSLKFLATMQHVLCNSVGRASPQTNPIIGRIERKAGHGAGKPTRKLIAEAADKYSFMAKMVGASWMD</sequence>
<dbReference type="InterPro" id="IPR023302">
    <property type="entry name" value="Pept_S9A_N"/>
</dbReference>
<evidence type="ECO:0000256" key="2">
    <source>
        <dbReference type="ARBA" id="ARBA00005228"/>
    </source>
</evidence>
<dbReference type="GO" id="GO:0006508">
    <property type="term" value="P:proteolysis"/>
    <property type="evidence" value="ECO:0007669"/>
    <property type="project" value="UniProtKB-KW"/>
</dbReference>
<dbReference type="GO" id="GO:0005829">
    <property type="term" value="C:cytosol"/>
    <property type="evidence" value="ECO:0007669"/>
    <property type="project" value="TreeGrafter"/>
</dbReference>
<evidence type="ECO:0000313" key="10">
    <source>
        <dbReference type="Proteomes" id="UP000298416"/>
    </source>
</evidence>
<dbReference type="InterPro" id="IPR029058">
    <property type="entry name" value="AB_hydrolase_fold"/>
</dbReference>
<evidence type="ECO:0000313" key="9">
    <source>
        <dbReference type="EMBL" id="KAG6409633.1"/>
    </source>
</evidence>
<dbReference type="AlphaFoldDB" id="A0A8X8ZM44"/>
<dbReference type="PROSITE" id="PS00708">
    <property type="entry name" value="PRO_ENDOPEP_SER"/>
    <property type="match status" value="1"/>
</dbReference>
<dbReference type="InterPro" id="IPR001375">
    <property type="entry name" value="Peptidase_S9_cat"/>
</dbReference>
<dbReference type="Proteomes" id="UP000298416">
    <property type="component" value="Unassembled WGS sequence"/>
</dbReference>
<dbReference type="EMBL" id="PNBA02000010">
    <property type="protein sequence ID" value="KAG6409633.1"/>
    <property type="molecule type" value="Genomic_DNA"/>
</dbReference>
<gene>
    <name evidence="9" type="ORF">SASPL_127674</name>
</gene>
<reference evidence="9" key="2">
    <citation type="submission" date="2020-08" db="EMBL/GenBank/DDBJ databases">
        <title>Plant Genome Project.</title>
        <authorList>
            <person name="Zhang R.-G."/>
        </authorList>
    </citation>
    <scope>NUCLEOTIDE SEQUENCE</scope>
    <source>
        <strain evidence="9">Huo1</strain>
        <tissue evidence="9">Leaf</tissue>
    </source>
</reference>
<evidence type="ECO:0000256" key="1">
    <source>
        <dbReference type="ARBA" id="ARBA00001070"/>
    </source>
</evidence>
<dbReference type="GO" id="GO:0004252">
    <property type="term" value="F:serine-type endopeptidase activity"/>
    <property type="evidence" value="ECO:0007669"/>
    <property type="project" value="UniProtKB-UniRule"/>
</dbReference>
<dbReference type="InterPro" id="IPR002471">
    <property type="entry name" value="Pept_S9_AS"/>
</dbReference>
<feature type="domain" description="Peptidase S9A N-terminal" evidence="8">
    <location>
        <begin position="14"/>
        <end position="60"/>
    </location>
</feature>
<comment type="caution">
    <text evidence="9">The sequence shown here is derived from an EMBL/GenBank/DDBJ whole genome shotgun (WGS) entry which is preliminary data.</text>
</comment>
<dbReference type="FunFam" id="2.130.10.120:FF:000001">
    <property type="entry name" value="Prolyl endopeptidase"/>
    <property type="match status" value="1"/>
</dbReference>
<comment type="catalytic activity">
    <reaction evidence="1">
        <text>Hydrolysis of Pro-|-Xaa &gt;&gt; Ala-|-Xaa in oligopeptides.</text>
        <dbReference type="EC" id="3.4.21.26"/>
    </reaction>
</comment>
<organism evidence="9">
    <name type="scientific">Salvia splendens</name>
    <name type="common">Scarlet sage</name>
    <dbReference type="NCBI Taxonomy" id="180675"/>
    <lineage>
        <taxon>Eukaryota</taxon>
        <taxon>Viridiplantae</taxon>
        <taxon>Streptophyta</taxon>
        <taxon>Embryophyta</taxon>
        <taxon>Tracheophyta</taxon>
        <taxon>Spermatophyta</taxon>
        <taxon>Magnoliopsida</taxon>
        <taxon>eudicotyledons</taxon>
        <taxon>Gunneridae</taxon>
        <taxon>Pentapetalae</taxon>
        <taxon>asterids</taxon>
        <taxon>lamiids</taxon>
        <taxon>Lamiales</taxon>
        <taxon>Lamiaceae</taxon>
        <taxon>Nepetoideae</taxon>
        <taxon>Mentheae</taxon>
        <taxon>Salviinae</taxon>
        <taxon>Salvia</taxon>
        <taxon>Salvia subgen. Calosphace</taxon>
        <taxon>core Calosphace</taxon>
    </lineage>
</organism>
<dbReference type="Gene3D" id="3.40.50.1820">
    <property type="entry name" value="alpha/beta hydrolase"/>
    <property type="match status" value="1"/>
</dbReference>
<keyword evidence="10" id="KW-1185">Reference proteome</keyword>
<dbReference type="SUPFAM" id="SSF50993">
    <property type="entry name" value="Peptidase/esterase 'gauge' domain"/>
    <property type="match status" value="1"/>
</dbReference>
<feature type="domain" description="Peptidase S9A N-terminal" evidence="8">
    <location>
        <begin position="65"/>
        <end position="370"/>
    </location>
</feature>
<feature type="domain" description="Peptidase S9 prolyl oligopeptidase catalytic" evidence="7">
    <location>
        <begin position="432"/>
        <end position="660"/>
    </location>
</feature>
<proteinExistence type="inferred from homology"/>
<dbReference type="SUPFAM" id="SSF53474">
    <property type="entry name" value="alpha/beta-Hydrolases"/>
    <property type="match status" value="1"/>
</dbReference>
<reference evidence="9" key="1">
    <citation type="submission" date="2018-01" db="EMBL/GenBank/DDBJ databases">
        <authorList>
            <person name="Mao J.F."/>
        </authorList>
    </citation>
    <scope>NUCLEOTIDE SEQUENCE</scope>
    <source>
        <strain evidence="9">Huo1</strain>
        <tissue evidence="9">Leaf</tissue>
    </source>
</reference>
<evidence type="ECO:0000256" key="6">
    <source>
        <dbReference type="RuleBase" id="RU368024"/>
    </source>
</evidence>
<keyword evidence="4 6" id="KW-0378">Hydrolase</keyword>
<name>A0A8X8ZM44_SALSN</name>
<comment type="similarity">
    <text evidence="2 6">Belongs to the peptidase S9A family.</text>
</comment>
<dbReference type="InterPro" id="IPR002470">
    <property type="entry name" value="Peptidase_S9A"/>
</dbReference>
<dbReference type="Pfam" id="PF02897">
    <property type="entry name" value="Peptidase_S9_N"/>
    <property type="match status" value="2"/>
</dbReference>
<evidence type="ECO:0000256" key="5">
    <source>
        <dbReference type="ARBA" id="ARBA00022825"/>
    </source>
</evidence>
<dbReference type="PANTHER" id="PTHR42881:SF2">
    <property type="entry name" value="PROLYL ENDOPEPTIDASE"/>
    <property type="match status" value="1"/>
</dbReference>
<dbReference type="PANTHER" id="PTHR42881">
    <property type="entry name" value="PROLYL ENDOPEPTIDASE"/>
    <property type="match status" value="1"/>
</dbReference>
<dbReference type="Pfam" id="PF00326">
    <property type="entry name" value="Peptidase_S9"/>
    <property type="match status" value="1"/>
</dbReference>
<evidence type="ECO:0000259" key="8">
    <source>
        <dbReference type="Pfam" id="PF02897"/>
    </source>
</evidence>
<dbReference type="EC" id="3.4.21.-" evidence="6"/>
<dbReference type="PRINTS" id="PR00862">
    <property type="entry name" value="PROLIGOPTASE"/>
</dbReference>
<dbReference type="FunFam" id="3.40.50.1820:FF:000005">
    <property type="entry name" value="Prolyl endopeptidase"/>
    <property type="match status" value="1"/>
</dbReference>
<accession>A0A8X8ZM44</accession>
<keyword evidence="3 6" id="KW-0645">Protease</keyword>
<evidence type="ECO:0000256" key="4">
    <source>
        <dbReference type="ARBA" id="ARBA00022801"/>
    </source>
</evidence>